<keyword evidence="16" id="KW-0175">Coiled coil</keyword>
<comment type="subcellular location">
    <subcellularLocation>
        <location evidence="1">Mitochondrion inner membrane</location>
        <topology evidence="1">Single-pass membrane protein</topology>
    </subcellularLocation>
</comment>
<evidence type="ECO:0000256" key="17">
    <source>
        <dbReference type="SAM" id="MobiDB-lite"/>
    </source>
</evidence>
<evidence type="ECO:0000256" key="3">
    <source>
        <dbReference type="ARBA" id="ARBA00013483"/>
    </source>
</evidence>
<evidence type="ECO:0000313" key="19">
    <source>
        <dbReference type="EMBL" id="PHH66217.1"/>
    </source>
</evidence>
<dbReference type="EMBL" id="NJET01000009">
    <property type="protein sequence ID" value="PHH66217.1"/>
    <property type="molecule type" value="Genomic_DNA"/>
</dbReference>
<feature type="compositionally biased region" description="Basic and acidic residues" evidence="17">
    <location>
        <begin position="241"/>
        <end position="257"/>
    </location>
</feature>
<name>A0A2C5YBX5_9HYPO</name>
<keyword evidence="20" id="KW-1185">Reference proteome</keyword>
<sequence>MVRGPSLATAAARLAQPAATLLLGARPVFPAITPYRRTYSNNRNTSNINNNGNSKKQPNKPQFKPQHPNANHSAQPGAQKSQSKPQQPNANHSAQPGAQKAQSKPQQPNANHSAQRGAQKPQSKQPNANQSAQPGAQKPQSKPQQPNANHSAQPADAQKSQSKPQQPNTNHSAQPADAQQSQPKPQQPNAAESDEAVNDSEQSTDPQIPFHKLPDLTRGLPPTFGQETHDQESSGQSLQAVERDLDKSSGPRGKRESYIPSSERNRRWWIRFIMNSAALASILLLYHMGRQWDEEEAARHSDIPNGFSVTLWWKRMRARMKESISYYQDPAFDKLLPDPVPGLARPYTLCLSLDDLLIHSEWTREHGWRVAKRPGLDYFIRYLSQYYELVLFTTVPSMFAEPLLRKMDPFRFIMWPLFREATKFENGEIVKDLSYLNRDLSKVIIIDTNPSHVRKQPENAIILEPWKGDPQDKELVGLIPFLEYMHTVEYSDVRDVLKSFEGKHIPTEFARREAIARREHQKQLEEKRKAHNKNSGLAVLGNLLGLKSNNMSMTAMADGEQSPSEAFAQGKMLQDIVRERGQRSYEAMEKDIRENGERWLKEEQQAMEKAQKEAIEQAQKTAVNSVVGTITSAFKPFSEGSQEEGK</sequence>
<keyword evidence="9" id="KW-0809">Transit peptide</keyword>
<feature type="coiled-coil region" evidence="16">
    <location>
        <begin position="593"/>
        <end position="621"/>
    </location>
</feature>
<evidence type="ECO:0000256" key="13">
    <source>
        <dbReference type="ARBA" id="ARBA00023136"/>
    </source>
</evidence>
<feature type="compositionally biased region" description="Low complexity" evidence="17">
    <location>
        <begin position="173"/>
        <end position="191"/>
    </location>
</feature>
<dbReference type="SMART" id="SM00577">
    <property type="entry name" value="CPDc"/>
    <property type="match status" value="1"/>
</dbReference>
<evidence type="ECO:0000256" key="11">
    <source>
        <dbReference type="ARBA" id="ARBA00023010"/>
    </source>
</evidence>
<dbReference type="GO" id="GO:0015031">
    <property type="term" value="P:protein transport"/>
    <property type="evidence" value="ECO:0007669"/>
    <property type="project" value="UniProtKB-KW"/>
</dbReference>
<dbReference type="InterPro" id="IPR036412">
    <property type="entry name" value="HAD-like_sf"/>
</dbReference>
<reference evidence="19 20" key="1">
    <citation type="submission" date="2017-06" db="EMBL/GenBank/DDBJ databases">
        <title>Ant-infecting Ophiocordyceps genomes reveal a high diversity of potential behavioral manipulation genes and a possible major role for enterotoxins.</title>
        <authorList>
            <person name="De Bekker C."/>
            <person name="Evans H.C."/>
            <person name="Brachmann A."/>
            <person name="Hughes D.P."/>
        </authorList>
    </citation>
    <scope>NUCLEOTIDE SEQUENCE [LARGE SCALE GENOMIC DNA]</scope>
    <source>
        <strain evidence="19 20">Map64</strain>
    </source>
</reference>
<keyword evidence="12" id="KW-0496">Mitochondrion</keyword>
<dbReference type="SUPFAM" id="SSF56784">
    <property type="entry name" value="HAD-like"/>
    <property type="match status" value="1"/>
</dbReference>
<evidence type="ECO:0000256" key="8">
    <source>
        <dbReference type="ARBA" id="ARBA00022927"/>
    </source>
</evidence>
<comment type="subunit">
    <text evidence="15">Component of the TIM23 complex, at least composed of TIM23, TIM17, TIM50 and TIM21. Interacts with preproteins in transit.</text>
</comment>
<dbReference type="CDD" id="cd07521">
    <property type="entry name" value="HAD_FCP1-like"/>
    <property type="match status" value="1"/>
</dbReference>
<organism evidence="19 20">
    <name type="scientific">Ophiocordyceps australis</name>
    <dbReference type="NCBI Taxonomy" id="1399860"/>
    <lineage>
        <taxon>Eukaryota</taxon>
        <taxon>Fungi</taxon>
        <taxon>Dikarya</taxon>
        <taxon>Ascomycota</taxon>
        <taxon>Pezizomycotina</taxon>
        <taxon>Sordariomycetes</taxon>
        <taxon>Hypocreomycetidae</taxon>
        <taxon>Hypocreales</taxon>
        <taxon>Ophiocordycipitaceae</taxon>
        <taxon>Ophiocordyceps</taxon>
    </lineage>
</organism>
<evidence type="ECO:0000256" key="15">
    <source>
        <dbReference type="ARBA" id="ARBA00063960"/>
    </source>
</evidence>
<keyword evidence="7" id="KW-0999">Mitochondrion inner membrane</keyword>
<comment type="similarity">
    <text evidence="2">Belongs to the TIM50 family.</text>
</comment>
<dbReference type="PANTHER" id="PTHR12210">
    <property type="entry name" value="DULLARD PROTEIN PHOSPHATASE"/>
    <property type="match status" value="1"/>
</dbReference>
<evidence type="ECO:0000256" key="5">
    <source>
        <dbReference type="ARBA" id="ARBA00022448"/>
    </source>
</evidence>
<comment type="function">
    <text evidence="14">Essential component of the TIM23 complex, a complex that mediates the translocation of transit peptide-containing proteins across the mitochondrial inner membrane. Required to direct preproteins in transit and direct them to the channel protein TIM23, and possibly facilitates transfer of the translocating proteins from the TOM complex to the TIM23 complex.</text>
</comment>
<keyword evidence="13" id="KW-0472">Membrane</keyword>
<gene>
    <name evidence="19" type="ORF">CDD81_7810</name>
</gene>
<dbReference type="AlphaFoldDB" id="A0A2C5YBX5"/>
<evidence type="ECO:0000259" key="18">
    <source>
        <dbReference type="PROSITE" id="PS50969"/>
    </source>
</evidence>
<dbReference type="Proteomes" id="UP000226192">
    <property type="component" value="Unassembled WGS sequence"/>
</dbReference>
<feature type="domain" description="FCP1 homology" evidence="18">
    <location>
        <begin position="342"/>
        <end position="485"/>
    </location>
</feature>
<evidence type="ECO:0000256" key="4">
    <source>
        <dbReference type="ARBA" id="ARBA00020799"/>
    </source>
</evidence>
<dbReference type="InterPro" id="IPR023214">
    <property type="entry name" value="HAD_sf"/>
</dbReference>
<dbReference type="PROSITE" id="PS50969">
    <property type="entry name" value="FCP1"/>
    <property type="match status" value="1"/>
</dbReference>
<keyword evidence="5" id="KW-0813">Transport</keyword>
<evidence type="ECO:0000256" key="6">
    <source>
        <dbReference type="ARBA" id="ARBA00022692"/>
    </source>
</evidence>
<evidence type="ECO:0000256" key="12">
    <source>
        <dbReference type="ARBA" id="ARBA00023128"/>
    </source>
</evidence>
<feature type="region of interest" description="Disordered" evidence="17">
    <location>
        <begin position="36"/>
        <end position="258"/>
    </location>
</feature>
<protein>
    <recommendedName>
        <fullName evidence="4">Mitochondrial import inner membrane translocase subunit TIM50</fullName>
    </recommendedName>
    <alternativeName>
        <fullName evidence="3">Mitochondrial import inner membrane translocase subunit tim50</fullName>
    </alternativeName>
</protein>
<feature type="compositionally biased region" description="Low complexity" evidence="17">
    <location>
        <begin position="36"/>
        <end position="69"/>
    </location>
</feature>
<dbReference type="Pfam" id="PF03031">
    <property type="entry name" value="NIF"/>
    <property type="match status" value="1"/>
</dbReference>
<evidence type="ECO:0000256" key="14">
    <source>
        <dbReference type="ARBA" id="ARBA00059797"/>
    </source>
</evidence>
<comment type="caution">
    <text evidence="19">The sequence shown here is derived from an EMBL/GenBank/DDBJ whole genome shotgun (WGS) entry which is preliminary data.</text>
</comment>
<evidence type="ECO:0000256" key="9">
    <source>
        <dbReference type="ARBA" id="ARBA00022946"/>
    </source>
</evidence>
<dbReference type="OrthoDB" id="287041at2759"/>
<dbReference type="InterPro" id="IPR004274">
    <property type="entry name" value="FCP1_dom"/>
</dbReference>
<dbReference type="STRING" id="1399860.A0A2C5YBX5"/>
<evidence type="ECO:0000313" key="20">
    <source>
        <dbReference type="Proteomes" id="UP000226192"/>
    </source>
</evidence>
<accession>A0A2C5YBX5</accession>
<feature type="compositionally biased region" description="Polar residues" evidence="17">
    <location>
        <begin position="70"/>
        <end position="172"/>
    </location>
</feature>
<dbReference type="Gene3D" id="3.40.50.1000">
    <property type="entry name" value="HAD superfamily/HAD-like"/>
    <property type="match status" value="1"/>
</dbReference>
<keyword evidence="11" id="KW-0811">Translocation</keyword>
<evidence type="ECO:0000256" key="1">
    <source>
        <dbReference type="ARBA" id="ARBA00004434"/>
    </source>
</evidence>
<evidence type="ECO:0000256" key="10">
    <source>
        <dbReference type="ARBA" id="ARBA00022989"/>
    </source>
</evidence>
<dbReference type="GO" id="GO:0005743">
    <property type="term" value="C:mitochondrial inner membrane"/>
    <property type="evidence" value="ECO:0007669"/>
    <property type="project" value="UniProtKB-SubCell"/>
</dbReference>
<dbReference type="InterPro" id="IPR050365">
    <property type="entry name" value="TIM50"/>
</dbReference>
<evidence type="ECO:0000256" key="2">
    <source>
        <dbReference type="ARBA" id="ARBA00006344"/>
    </source>
</evidence>
<keyword evidence="10" id="KW-1133">Transmembrane helix</keyword>
<evidence type="ECO:0000256" key="7">
    <source>
        <dbReference type="ARBA" id="ARBA00022792"/>
    </source>
</evidence>
<proteinExistence type="inferred from homology"/>
<keyword evidence="8" id="KW-0653">Protein transport</keyword>
<keyword evidence="6" id="KW-0812">Transmembrane</keyword>
<dbReference type="FunFam" id="3.40.50.1000:FF:000019">
    <property type="entry name" value="Mitochondrial import inner membrane translocase subunit TIM50"/>
    <property type="match status" value="1"/>
</dbReference>
<evidence type="ECO:0000256" key="16">
    <source>
        <dbReference type="SAM" id="Coils"/>
    </source>
</evidence>